<proteinExistence type="predicted"/>
<evidence type="ECO:0000313" key="4">
    <source>
        <dbReference type="Proteomes" id="UP001628193"/>
    </source>
</evidence>
<keyword evidence="4" id="KW-1185">Reference proteome</keyword>
<organism evidence="3 4">
    <name type="scientific">Candidatus Magnetaquiglobus chichijimensis</name>
    <dbReference type="NCBI Taxonomy" id="3141448"/>
    <lineage>
        <taxon>Bacteria</taxon>
        <taxon>Pseudomonadati</taxon>
        <taxon>Pseudomonadota</taxon>
        <taxon>Magnetococcia</taxon>
        <taxon>Magnetococcales</taxon>
        <taxon>Candidatus Magnetaquicoccaceae</taxon>
        <taxon>Candidatus Magnetaquiglobus</taxon>
    </lineage>
</organism>
<keyword evidence="2" id="KW-1133">Transmembrane helix</keyword>
<evidence type="ECO:0000313" key="3">
    <source>
        <dbReference type="EMBL" id="GAB0057480.1"/>
    </source>
</evidence>
<sequence>MAGIVKPDARQGGLPPDGGPTARESRSARAGFTLIEALIALSIAALIMTGVYQTVRSGAARTRLLEERAETVHLWNHLKRVIRRDIEHLEKEPPARLIREGKELLVLRCRGDLVPEWRMGPRVEVLYRWRSKVEETGMIWERAILPAGRNREEAVVTLTIDKNLDELAYDLLDPQEWRPFGEGAQTPWKALRWRFTWKDIGPWNLIVNLTPMPVIQPRVQP</sequence>
<evidence type="ECO:0000256" key="2">
    <source>
        <dbReference type="SAM" id="Phobius"/>
    </source>
</evidence>
<dbReference type="Proteomes" id="UP001628193">
    <property type="component" value="Unassembled WGS sequence"/>
</dbReference>
<gene>
    <name evidence="3" type="ORF">SIID45300_01808</name>
</gene>
<keyword evidence="2" id="KW-0472">Membrane</keyword>
<keyword evidence="2" id="KW-0812">Transmembrane</keyword>
<dbReference type="Pfam" id="PF07963">
    <property type="entry name" value="N_methyl"/>
    <property type="match status" value="1"/>
</dbReference>
<name>A0ABQ0C9B7_9PROT</name>
<reference evidence="3 4" key="2">
    <citation type="submission" date="2024-09" db="EMBL/GenBank/DDBJ databases">
        <title>Draft genome sequence of Candidatus Magnetaquicoccaceae bacterium FCR-1.</title>
        <authorList>
            <person name="Shimoshige H."/>
            <person name="Shimamura S."/>
            <person name="Taoka A."/>
            <person name="Kobayashi H."/>
            <person name="Maekawa T."/>
        </authorList>
    </citation>
    <scope>NUCLEOTIDE SEQUENCE [LARGE SCALE GENOMIC DNA]</scope>
    <source>
        <strain evidence="3 4">FCR-1</strain>
    </source>
</reference>
<dbReference type="InterPro" id="IPR012902">
    <property type="entry name" value="N_methyl_site"/>
</dbReference>
<dbReference type="PROSITE" id="PS00409">
    <property type="entry name" value="PROKAR_NTER_METHYL"/>
    <property type="match status" value="1"/>
</dbReference>
<reference evidence="3 4" key="1">
    <citation type="submission" date="2024-05" db="EMBL/GenBank/DDBJ databases">
        <authorList>
            <consortium name="Candidatus Magnetaquicoccaceae bacterium FCR-1 genome sequencing consortium"/>
            <person name="Shimoshige H."/>
            <person name="Shimamura S."/>
            <person name="Taoka A."/>
            <person name="Kobayashi H."/>
            <person name="Maekawa T."/>
        </authorList>
    </citation>
    <scope>NUCLEOTIDE SEQUENCE [LARGE SCALE GENOMIC DNA]</scope>
    <source>
        <strain evidence="3 4">FCR-1</strain>
    </source>
</reference>
<feature type="region of interest" description="Disordered" evidence="1">
    <location>
        <begin position="1"/>
        <end position="25"/>
    </location>
</feature>
<evidence type="ECO:0000256" key="1">
    <source>
        <dbReference type="SAM" id="MobiDB-lite"/>
    </source>
</evidence>
<accession>A0ABQ0C9B7</accession>
<protein>
    <recommendedName>
        <fullName evidence="5">General secretion pathway protein J</fullName>
    </recommendedName>
</protein>
<feature type="transmembrane region" description="Helical" evidence="2">
    <location>
        <begin position="32"/>
        <end position="52"/>
    </location>
</feature>
<comment type="caution">
    <text evidence="3">The sequence shown here is derived from an EMBL/GenBank/DDBJ whole genome shotgun (WGS) entry which is preliminary data.</text>
</comment>
<evidence type="ECO:0008006" key="5">
    <source>
        <dbReference type="Google" id="ProtNLM"/>
    </source>
</evidence>
<dbReference type="EMBL" id="BAAFGK010000004">
    <property type="protein sequence ID" value="GAB0057480.1"/>
    <property type="molecule type" value="Genomic_DNA"/>
</dbReference>
<dbReference type="NCBIfam" id="TIGR02532">
    <property type="entry name" value="IV_pilin_GFxxxE"/>
    <property type="match status" value="1"/>
</dbReference>